<dbReference type="EMBL" id="DF973164">
    <property type="protein sequence ID" value="GAU16845.1"/>
    <property type="molecule type" value="Genomic_DNA"/>
</dbReference>
<reference evidence="2" key="1">
    <citation type="journal article" date="2017" name="Front. Plant Sci.">
        <title>Climate Clever Clovers: New Paradigm to Reduce the Environmental Footprint of Ruminants by Breeding Low Methanogenic Forages Utilizing Haplotype Variation.</title>
        <authorList>
            <person name="Kaur P."/>
            <person name="Appels R."/>
            <person name="Bayer P.E."/>
            <person name="Keeble-Gagnere G."/>
            <person name="Wang J."/>
            <person name="Hirakawa H."/>
            <person name="Shirasawa K."/>
            <person name="Vercoe P."/>
            <person name="Stefanova K."/>
            <person name="Durmic Z."/>
            <person name="Nichols P."/>
            <person name="Revell C."/>
            <person name="Isobe S.N."/>
            <person name="Edwards D."/>
            <person name="Erskine W."/>
        </authorList>
    </citation>
    <scope>NUCLEOTIDE SEQUENCE [LARGE SCALE GENOMIC DNA]</scope>
    <source>
        <strain evidence="2">cv. Daliak</strain>
    </source>
</reference>
<dbReference type="Proteomes" id="UP000242715">
    <property type="component" value="Unassembled WGS sequence"/>
</dbReference>
<proteinExistence type="predicted"/>
<evidence type="ECO:0000313" key="2">
    <source>
        <dbReference type="Proteomes" id="UP000242715"/>
    </source>
</evidence>
<keyword evidence="2" id="KW-1185">Reference proteome</keyword>
<organism evidence="1 2">
    <name type="scientific">Trifolium subterraneum</name>
    <name type="common">Subterranean clover</name>
    <dbReference type="NCBI Taxonomy" id="3900"/>
    <lineage>
        <taxon>Eukaryota</taxon>
        <taxon>Viridiplantae</taxon>
        <taxon>Streptophyta</taxon>
        <taxon>Embryophyta</taxon>
        <taxon>Tracheophyta</taxon>
        <taxon>Spermatophyta</taxon>
        <taxon>Magnoliopsida</taxon>
        <taxon>eudicotyledons</taxon>
        <taxon>Gunneridae</taxon>
        <taxon>Pentapetalae</taxon>
        <taxon>rosids</taxon>
        <taxon>fabids</taxon>
        <taxon>Fabales</taxon>
        <taxon>Fabaceae</taxon>
        <taxon>Papilionoideae</taxon>
        <taxon>50 kb inversion clade</taxon>
        <taxon>NPAAA clade</taxon>
        <taxon>Hologalegina</taxon>
        <taxon>IRL clade</taxon>
        <taxon>Trifolieae</taxon>
        <taxon>Trifolium</taxon>
    </lineage>
</organism>
<sequence>MRKQLYWWWNKWARYFISYVNISTNLRRGCIWVLRNFISQVNFITKEAIVLVVETRHGDNMEMQGEA</sequence>
<name>A0A2Z6LIB9_TRISU</name>
<accession>A0A2Z6LIB9</accession>
<gene>
    <name evidence="1" type="ORF">TSUD_367930</name>
</gene>
<dbReference type="AlphaFoldDB" id="A0A2Z6LIB9"/>
<evidence type="ECO:0000313" key="1">
    <source>
        <dbReference type="EMBL" id="GAU16845.1"/>
    </source>
</evidence>
<protein>
    <submittedName>
        <fullName evidence="1">Uncharacterized protein</fullName>
    </submittedName>
</protein>